<dbReference type="EC" id="2.4.1.17" evidence="2"/>
<evidence type="ECO:0000256" key="2">
    <source>
        <dbReference type="ARBA" id="ARBA00012544"/>
    </source>
</evidence>
<keyword evidence="4" id="KW-0808">Transferase</keyword>
<dbReference type="SUPFAM" id="SSF53756">
    <property type="entry name" value="UDP-Glycosyltransferase/glycogen phosphorylase"/>
    <property type="match status" value="1"/>
</dbReference>
<dbReference type="PANTHER" id="PTHR48043">
    <property type="entry name" value="EG:EG0003.4 PROTEIN-RELATED"/>
    <property type="match status" value="1"/>
</dbReference>
<evidence type="ECO:0000256" key="4">
    <source>
        <dbReference type="ARBA" id="ARBA00022679"/>
    </source>
</evidence>
<evidence type="ECO:0000313" key="8">
    <source>
        <dbReference type="WBParaSite" id="Hba_03222"/>
    </source>
</evidence>
<comment type="similarity">
    <text evidence="1">Belongs to the UDP-glycosyltransferase family.</text>
</comment>
<evidence type="ECO:0000256" key="1">
    <source>
        <dbReference type="ARBA" id="ARBA00009995"/>
    </source>
</evidence>
<evidence type="ECO:0000256" key="3">
    <source>
        <dbReference type="ARBA" id="ARBA00022676"/>
    </source>
</evidence>
<dbReference type="Gene3D" id="3.40.50.2000">
    <property type="entry name" value="Glycogen Phosphorylase B"/>
    <property type="match status" value="1"/>
</dbReference>
<dbReference type="PANTHER" id="PTHR48043:SF154">
    <property type="entry name" value="GLUCURONOSYLTRANSFERASE"/>
    <property type="match status" value="1"/>
</dbReference>
<dbReference type="FunFam" id="3.40.50.2000:FF:000021">
    <property type="entry name" value="UDP-glucuronosyltransferase"/>
    <property type="match status" value="1"/>
</dbReference>
<dbReference type="Pfam" id="PF00201">
    <property type="entry name" value="UDPGT"/>
    <property type="match status" value="1"/>
</dbReference>
<keyword evidence="7" id="KW-1185">Reference proteome</keyword>
<evidence type="ECO:0000313" key="7">
    <source>
        <dbReference type="Proteomes" id="UP000095283"/>
    </source>
</evidence>
<dbReference type="WBParaSite" id="Hba_03222">
    <property type="protein sequence ID" value="Hba_03222"/>
    <property type="gene ID" value="Hba_03222"/>
</dbReference>
<dbReference type="InterPro" id="IPR002213">
    <property type="entry name" value="UDP_glucos_trans"/>
</dbReference>
<name>A0A1I7WE82_HETBA</name>
<comment type="catalytic activity">
    <reaction evidence="6">
        <text>glucuronate acceptor + UDP-alpha-D-glucuronate = acceptor beta-D-glucuronoside + UDP + H(+)</text>
        <dbReference type="Rhea" id="RHEA:21032"/>
        <dbReference type="ChEBI" id="CHEBI:15378"/>
        <dbReference type="ChEBI" id="CHEBI:58052"/>
        <dbReference type="ChEBI" id="CHEBI:58223"/>
        <dbReference type="ChEBI" id="CHEBI:132367"/>
        <dbReference type="ChEBI" id="CHEBI:132368"/>
        <dbReference type="EC" id="2.4.1.17"/>
    </reaction>
</comment>
<dbReference type="GO" id="GO:0015020">
    <property type="term" value="F:glucuronosyltransferase activity"/>
    <property type="evidence" value="ECO:0007669"/>
    <property type="project" value="UniProtKB-EC"/>
</dbReference>
<dbReference type="InterPro" id="IPR050271">
    <property type="entry name" value="UDP-glycosyltransferase"/>
</dbReference>
<dbReference type="CDD" id="cd03784">
    <property type="entry name" value="GT1_Gtf-like"/>
    <property type="match status" value="1"/>
</dbReference>
<protein>
    <recommendedName>
        <fullName evidence="2">glucuronosyltransferase</fullName>
        <ecNumber evidence="2">2.4.1.17</ecNumber>
    </recommendedName>
</protein>
<proteinExistence type="inferred from homology"/>
<keyword evidence="5" id="KW-0732">Signal</keyword>
<keyword evidence="3" id="KW-0328">Glycosyltransferase</keyword>
<dbReference type="AlphaFoldDB" id="A0A1I7WE82"/>
<accession>A0A1I7WE82</accession>
<sequence>MVQEFFGPQFPPVGELVRNIDIVFVNSNEIIEKPRPLSHKVKYIGGAALPKAKPVTKVIPTKNIPLNIRKNFVEAFKKFPEITFMWKYDVQNDEGNMFLNVTNVHILKWMPQTDLLGNIKCYNYFIIGDRRVIGFISHMGLNSLLEASYAGIPILAVPIFSDQAHNAQIGVDRGTTVIVNKDELTTDNIENALKKLLYDTRYRDNAIRISSLLKNKPEDVKSKFVNWVEYAAQHKRLHKKIEASLRDKMLFCTKY</sequence>
<reference evidence="8" key="1">
    <citation type="submission" date="2016-11" db="UniProtKB">
        <authorList>
            <consortium name="WormBaseParasite"/>
        </authorList>
    </citation>
    <scope>IDENTIFICATION</scope>
</reference>
<evidence type="ECO:0000256" key="6">
    <source>
        <dbReference type="ARBA" id="ARBA00047475"/>
    </source>
</evidence>
<evidence type="ECO:0000256" key="5">
    <source>
        <dbReference type="ARBA" id="ARBA00022729"/>
    </source>
</evidence>
<organism evidence="7 8">
    <name type="scientific">Heterorhabditis bacteriophora</name>
    <name type="common">Entomopathogenic nematode worm</name>
    <dbReference type="NCBI Taxonomy" id="37862"/>
    <lineage>
        <taxon>Eukaryota</taxon>
        <taxon>Metazoa</taxon>
        <taxon>Ecdysozoa</taxon>
        <taxon>Nematoda</taxon>
        <taxon>Chromadorea</taxon>
        <taxon>Rhabditida</taxon>
        <taxon>Rhabditina</taxon>
        <taxon>Rhabditomorpha</taxon>
        <taxon>Strongyloidea</taxon>
        <taxon>Heterorhabditidae</taxon>
        <taxon>Heterorhabditis</taxon>
    </lineage>
</organism>
<dbReference type="Proteomes" id="UP000095283">
    <property type="component" value="Unplaced"/>
</dbReference>